<sequence length="91" mass="10365">MAGAARKTTDHEVIKSWVEERDGRPSLVKGTGNGNGGVLRISFPGYGAEGSLEEITWEEFFRIFDDRKLAFLHQDKLENGQQSRFFKFISR</sequence>
<organism evidence="1 2">
    <name type="scientific">Candidatus Amesbacteria bacterium GW2011_GWB1_48_13</name>
    <dbReference type="NCBI Taxonomy" id="1618362"/>
    <lineage>
        <taxon>Bacteria</taxon>
        <taxon>Candidatus Amesiibacteriota</taxon>
    </lineage>
</organism>
<dbReference type="Proteomes" id="UP000034694">
    <property type="component" value="Unassembled WGS sequence"/>
</dbReference>
<reference evidence="1 2" key="1">
    <citation type="journal article" date="2015" name="Nature">
        <title>rRNA introns, odd ribosomes, and small enigmatic genomes across a large radiation of phyla.</title>
        <authorList>
            <person name="Brown C.T."/>
            <person name="Hug L.A."/>
            <person name="Thomas B.C."/>
            <person name="Sharon I."/>
            <person name="Castelle C.J."/>
            <person name="Singh A."/>
            <person name="Wilkins M.J."/>
            <person name="Williams K.H."/>
            <person name="Banfield J.F."/>
        </authorList>
    </citation>
    <scope>NUCLEOTIDE SEQUENCE [LARGE SCALE GENOMIC DNA]</scope>
</reference>
<gene>
    <name evidence="1" type="ORF">UY28_C0007G0020</name>
</gene>
<proteinExistence type="predicted"/>
<dbReference type="PATRIC" id="fig|1618362.3.peg.268"/>
<evidence type="ECO:0000313" key="2">
    <source>
        <dbReference type="Proteomes" id="UP000034694"/>
    </source>
</evidence>
<comment type="caution">
    <text evidence="1">The sequence shown here is derived from an EMBL/GenBank/DDBJ whole genome shotgun (WGS) entry which is preliminary data.</text>
</comment>
<accession>A0A0G1UVR3</accession>
<name>A0A0G1UVR3_9BACT</name>
<protein>
    <recommendedName>
        <fullName evidence="3">1,4-alpha-glucan branching enzyme</fullName>
    </recommendedName>
</protein>
<dbReference type="AlphaFoldDB" id="A0A0G1UVR3"/>
<evidence type="ECO:0000313" key="1">
    <source>
        <dbReference type="EMBL" id="KKU98131.1"/>
    </source>
</evidence>
<evidence type="ECO:0008006" key="3">
    <source>
        <dbReference type="Google" id="ProtNLM"/>
    </source>
</evidence>
<dbReference type="EMBL" id="LCPK01000007">
    <property type="protein sequence ID" value="KKU98131.1"/>
    <property type="molecule type" value="Genomic_DNA"/>
</dbReference>